<evidence type="ECO:0000256" key="1">
    <source>
        <dbReference type="SAM" id="MobiDB-lite"/>
    </source>
</evidence>
<accession>A0A1I8AR17</accession>
<dbReference type="AlphaFoldDB" id="A0A1I8AR17"/>
<organism evidence="2 3">
    <name type="scientific">Steinernema glaseri</name>
    <dbReference type="NCBI Taxonomy" id="37863"/>
    <lineage>
        <taxon>Eukaryota</taxon>
        <taxon>Metazoa</taxon>
        <taxon>Ecdysozoa</taxon>
        <taxon>Nematoda</taxon>
        <taxon>Chromadorea</taxon>
        <taxon>Rhabditida</taxon>
        <taxon>Tylenchina</taxon>
        <taxon>Panagrolaimomorpha</taxon>
        <taxon>Strongyloidoidea</taxon>
        <taxon>Steinernematidae</taxon>
        <taxon>Steinernema</taxon>
    </lineage>
</organism>
<proteinExistence type="predicted"/>
<keyword evidence="2" id="KW-1185">Reference proteome</keyword>
<protein>
    <submittedName>
        <fullName evidence="3">Acyl-CoA synthetase domain protein</fullName>
    </submittedName>
</protein>
<dbReference type="Proteomes" id="UP000095287">
    <property type="component" value="Unplaced"/>
</dbReference>
<feature type="region of interest" description="Disordered" evidence="1">
    <location>
        <begin position="61"/>
        <end position="85"/>
    </location>
</feature>
<name>A0A1I8AR17_9BILA</name>
<sequence>MLDLPQPLGPTTAAMLLGKLTVVGSTNDLNPARRMHLRRMLSQQPARTAPACNCARSTASAPRGYAAGRHPPPLLAVGRTAPGSRSCWPCAGPAP</sequence>
<evidence type="ECO:0000313" key="2">
    <source>
        <dbReference type="Proteomes" id="UP000095287"/>
    </source>
</evidence>
<dbReference type="WBParaSite" id="L893_g8002.t1">
    <property type="protein sequence ID" value="L893_g8002.t1"/>
    <property type="gene ID" value="L893_g8002"/>
</dbReference>
<evidence type="ECO:0000313" key="3">
    <source>
        <dbReference type="WBParaSite" id="L893_g8002.t1"/>
    </source>
</evidence>
<reference evidence="3" key="1">
    <citation type="submission" date="2016-11" db="UniProtKB">
        <authorList>
            <consortium name="WormBaseParasite"/>
        </authorList>
    </citation>
    <scope>IDENTIFICATION</scope>
</reference>